<comment type="caution">
    <text evidence="2">The sequence shown here is derived from an EMBL/GenBank/DDBJ whole genome shotgun (WGS) entry which is preliminary data.</text>
</comment>
<dbReference type="AlphaFoldDB" id="A0A7W9FEI2"/>
<evidence type="ECO:0000313" key="2">
    <source>
        <dbReference type="EMBL" id="MBB5746335.1"/>
    </source>
</evidence>
<accession>A0A7W9FEI2</accession>
<feature type="region of interest" description="Disordered" evidence="1">
    <location>
        <begin position="1"/>
        <end position="23"/>
    </location>
</feature>
<dbReference type="EMBL" id="JACHOR010000003">
    <property type="protein sequence ID" value="MBB5746335.1"/>
    <property type="molecule type" value="Genomic_DNA"/>
</dbReference>
<protein>
    <recommendedName>
        <fullName evidence="4">Glycosyltransferase</fullName>
    </recommendedName>
</protein>
<dbReference type="Proteomes" id="UP000545037">
    <property type="component" value="Unassembled WGS sequence"/>
</dbReference>
<keyword evidence="3" id="KW-1185">Reference proteome</keyword>
<evidence type="ECO:0000256" key="1">
    <source>
        <dbReference type="SAM" id="MobiDB-lite"/>
    </source>
</evidence>
<evidence type="ECO:0000313" key="3">
    <source>
        <dbReference type="Proteomes" id="UP000545037"/>
    </source>
</evidence>
<dbReference type="SUPFAM" id="SSF53756">
    <property type="entry name" value="UDP-Glycosyltransferase/glycogen phosphorylase"/>
    <property type="match status" value="1"/>
</dbReference>
<proteinExistence type="predicted"/>
<name>A0A7W9FEI2_9CAUL</name>
<dbReference type="RefSeq" id="WP_183213313.1">
    <property type="nucleotide sequence ID" value="NZ_JACHOR010000003.1"/>
</dbReference>
<reference evidence="2 3" key="1">
    <citation type="submission" date="2020-08" db="EMBL/GenBank/DDBJ databases">
        <title>Genomic Encyclopedia of Type Strains, Phase IV (KMG-IV): sequencing the most valuable type-strain genomes for metagenomic binning, comparative biology and taxonomic classification.</title>
        <authorList>
            <person name="Goeker M."/>
        </authorList>
    </citation>
    <scope>NUCLEOTIDE SEQUENCE [LARGE SCALE GENOMIC DNA]</scope>
    <source>
        <strain evidence="2 3">DSM 4737</strain>
    </source>
</reference>
<sequence length="354" mass="39958">MAEIDSDQPHPRRQPADGSQMPKDVPILLFYDGYEEKAIPGHLGRLYSNARRLARQGWRTFRGRQTHTGFYTAFLGLKSSLEAIGYRVRVNDFAAARANPDRPIGIAGFPSVIDKVRLPNPYVFGPGDYGADERARRVGADPNARILTQPCQWAVDYNQQWVGDKGAVYFAGIDVNAWPDVSERPKTFDFLVYDKIRWHRDTREATVLNSCLAHLDARGMTYTVKRYGEHHVSAFRSAVQQSSALLFLCEHETQGLAYQEAMSSGLPVLAWDDGDLVDPFQKSRAPVDLKVSSVPYFDKRCGMTFTMADFENVLDEFWEMRASFRPRDYVSDTLSLERSGQLYVRLLAAAGAGR</sequence>
<evidence type="ECO:0008006" key="4">
    <source>
        <dbReference type="Google" id="ProtNLM"/>
    </source>
</evidence>
<dbReference type="Gene3D" id="3.40.50.2000">
    <property type="entry name" value="Glycogen Phosphorylase B"/>
    <property type="match status" value="1"/>
</dbReference>
<gene>
    <name evidence="2" type="ORF">GGR13_001939</name>
</gene>
<organism evidence="2 3">
    <name type="scientific">Brevundimonas variabilis</name>
    <dbReference type="NCBI Taxonomy" id="74312"/>
    <lineage>
        <taxon>Bacteria</taxon>
        <taxon>Pseudomonadati</taxon>
        <taxon>Pseudomonadota</taxon>
        <taxon>Alphaproteobacteria</taxon>
        <taxon>Caulobacterales</taxon>
        <taxon>Caulobacteraceae</taxon>
        <taxon>Brevundimonas</taxon>
    </lineage>
</organism>